<reference evidence="2 3" key="1">
    <citation type="submission" date="2014-12" db="EMBL/GenBank/DDBJ databases">
        <title>Comparative genome analysis of Bacillus coagulans HM-08, Clostridium butyricum HM-68, Bacillus subtilis HM-66 and Bacillus licheniformis BL-09.</title>
        <authorList>
            <person name="Zhang H."/>
        </authorList>
    </citation>
    <scope>NUCLEOTIDE SEQUENCE [LARGE SCALE GENOMIC DNA]</scope>
    <source>
        <strain evidence="2 3">HM-66</strain>
    </source>
</reference>
<accession>A0A0D1INP4</accession>
<feature type="transmembrane region" description="Helical" evidence="1">
    <location>
        <begin position="12"/>
        <end position="33"/>
    </location>
</feature>
<dbReference type="Proteomes" id="UP000032247">
    <property type="component" value="Unassembled WGS sequence"/>
</dbReference>
<dbReference type="PATRIC" id="fig|1423.173.peg.3026"/>
<gene>
    <name evidence="2" type="ORF">SC09_Contig25orf00788</name>
</gene>
<name>A0A0D1INP4_BACIU</name>
<keyword evidence="1" id="KW-0812">Transmembrane</keyword>
<organism evidence="2 3">
    <name type="scientific">Bacillus subtilis</name>
    <dbReference type="NCBI Taxonomy" id="1423"/>
    <lineage>
        <taxon>Bacteria</taxon>
        <taxon>Bacillati</taxon>
        <taxon>Bacillota</taxon>
        <taxon>Bacilli</taxon>
        <taxon>Bacillales</taxon>
        <taxon>Bacillaceae</taxon>
        <taxon>Bacillus</taxon>
    </lineage>
</organism>
<dbReference type="EMBL" id="JXBC01000004">
    <property type="protein sequence ID" value="KIU10913.1"/>
    <property type="molecule type" value="Genomic_DNA"/>
</dbReference>
<comment type="caution">
    <text evidence="2">The sequence shown here is derived from an EMBL/GenBank/DDBJ whole genome shotgun (WGS) entry which is preliminary data.</text>
</comment>
<evidence type="ECO:0000313" key="2">
    <source>
        <dbReference type="EMBL" id="KIU10913.1"/>
    </source>
</evidence>
<protein>
    <submittedName>
        <fullName evidence="2">Phenylacrylic acid decarboxylase</fullName>
    </submittedName>
</protein>
<evidence type="ECO:0000313" key="3">
    <source>
        <dbReference type="Proteomes" id="UP000032247"/>
    </source>
</evidence>
<dbReference type="AlphaFoldDB" id="A0A0D1INP4"/>
<dbReference type="STRING" id="483913.AN935_01875"/>
<keyword evidence="1" id="KW-0472">Membrane</keyword>
<proteinExistence type="predicted"/>
<evidence type="ECO:0000256" key="1">
    <source>
        <dbReference type="SAM" id="Phobius"/>
    </source>
</evidence>
<keyword evidence="1" id="KW-1133">Transmembrane helix</keyword>
<sequence>MKAEFKRKGGGKVKLVVGMTGATGAIFGVRLFLYNENKGGVRNGTCGDLSLGRL</sequence>